<feature type="transmembrane region" description="Helical" evidence="7">
    <location>
        <begin position="87"/>
        <end position="112"/>
    </location>
</feature>
<dbReference type="PANTHER" id="PTHR33048:SF96">
    <property type="entry name" value="INTEGRAL MEMBRANE PROTEIN"/>
    <property type="match status" value="1"/>
</dbReference>
<dbReference type="GO" id="GO:0016020">
    <property type="term" value="C:membrane"/>
    <property type="evidence" value="ECO:0007669"/>
    <property type="project" value="UniProtKB-SubCell"/>
</dbReference>
<evidence type="ECO:0000313" key="9">
    <source>
        <dbReference type="EMBL" id="OBT97393.2"/>
    </source>
</evidence>
<evidence type="ECO:0000256" key="7">
    <source>
        <dbReference type="SAM" id="Phobius"/>
    </source>
</evidence>
<keyword evidence="4 7" id="KW-0472">Membrane</keyword>
<feature type="transmembrane region" description="Helical" evidence="7">
    <location>
        <begin position="12"/>
        <end position="30"/>
    </location>
</feature>
<feature type="transmembrane region" description="Helical" evidence="7">
    <location>
        <begin position="42"/>
        <end position="67"/>
    </location>
</feature>
<comment type="similarity">
    <text evidence="5">Belongs to the SAT4 family.</text>
</comment>
<keyword evidence="3 7" id="KW-1133">Transmembrane helix</keyword>
<reference evidence="9 10" key="1">
    <citation type="submission" date="2016-03" db="EMBL/GenBank/DDBJ databases">
        <title>Comparative genomics of Pseudogymnoascus destructans, the fungus causing white-nose syndrome of bats.</title>
        <authorList>
            <person name="Palmer J.M."/>
            <person name="Drees K.P."/>
            <person name="Foster J.T."/>
            <person name="Lindner D.L."/>
        </authorList>
    </citation>
    <scope>NUCLEOTIDE SEQUENCE [LARGE SCALE GENOMIC DNA]</scope>
    <source>
        <strain evidence="9 10">UAMH 10579</strain>
    </source>
</reference>
<evidence type="ECO:0000256" key="5">
    <source>
        <dbReference type="ARBA" id="ARBA00038359"/>
    </source>
</evidence>
<accession>A0A1B8GNH2</accession>
<feature type="transmembrane region" description="Helical" evidence="7">
    <location>
        <begin position="175"/>
        <end position="197"/>
    </location>
</feature>
<feature type="transmembrane region" description="Helical" evidence="7">
    <location>
        <begin position="209"/>
        <end position="227"/>
    </location>
</feature>
<evidence type="ECO:0000256" key="4">
    <source>
        <dbReference type="ARBA" id="ARBA00023136"/>
    </source>
</evidence>
<dbReference type="InterPro" id="IPR049326">
    <property type="entry name" value="Rhodopsin_dom_fungi"/>
</dbReference>
<evidence type="ECO:0000256" key="1">
    <source>
        <dbReference type="ARBA" id="ARBA00004141"/>
    </source>
</evidence>
<organism evidence="9 10">
    <name type="scientific">Pseudogymnoascus verrucosus</name>
    <dbReference type="NCBI Taxonomy" id="342668"/>
    <lineage>
        <taxon>Eukaryota</taxon>
        <taxon>Fungi</taxon>
        <taxon>Dikarya</taxon>
        <taxon>Ascomycota</taxon>
        <taxon>Pezizomycotina</taxon>
        <taxon>Leotiomycetes</taxon>
        <taxon>Thelebolales</taxon>
        <taxon>Thelebolaceae</taxon>
        <taxon>Pseudogymnoascus</taxon>
    </lineage>
</organism>
<dbReference type="EMBL" id="KV460222">
    <property type="protein sequence ID" value="OBT97393.2"/>
    <property type="molecule type" value="Genomic_DNA"/>
</dbReference>
<comment type="subcellular location">
    <subcellularLocation>
        <location evidence="1">Membrane</location>
        <topology evidence="1">Multi-pass membrane protein</topology>
    </subcellularLocation>
</comment>
<dbReference type="GeneID" id="28837749"/>
<evidence type="ECO:0000259" key="8">
    <source>
        <dbReference type="Pfam" id="PF20684"/>
    </source>
</evidence>
<protein>
    <recommendedName>
        <fullName evidence="8">Rhodopsin domain-containing protein</fullName>
    </recommendedName>
</protein>
<sequence length="346" mass="38048">MSMGMAANKGPTCVVVIGLSVGLAWVFFALRLCERTFISRCWAAEDLLLVAAVLLFTTYSTCATLSVKYGTGRHNVDIEAADLPKALYLWFLCEILYILTTVFVRLSISVFLLRICLQRKYKVIIYGTMAMVMAFSTFYLFLLIFRCSPVNFFWDQYKGESGSCLSAAIISDATIAHSVVSFTADWILAILPMALIWNLQLNRLTKVSIAAILALGLLAGVSTMVRIRYIKYSTITDNFLFETAGVAIWSTVEASLGIIAASAYTLRPLLRALFPVFHSQRCSSQTRGNQNIEMCLPARTVAADGSRSELNGSDDLNQQGCGTIGESSNDRDSGISVLKSFEVNTN</sequence>
<dbReference type="Proteomes" id="UP000091956">
    <property type="component" value="Unassembled WGS sequence"/>
</dbReference>
<dbReference type="AlphaFoldDB" id="A0A1B8GNH2"/>
<evidence type="ECO:0000256" key="3">
    <source>
        <dbReference type="ARBA" id="ARBA00022989"/>
    </source>
</evidence>
<evidence type="ECO:0000313" key="10">
    <source>
        <dbReference type="Proteomes" id="UP000091956"/>
    </source>
</evidence>
<keyword evidence="10" id="KW-1185">Reference proteome</keyword>
<keyword evidence="2 7" id="KW-0812">Transmembrane</keyword>
<evidence type="ECO:0000256" key="6">
    <source>
        <dbReference type="SAM" id="MobiDB-lite"/>
    </source>
</evidence>
<dbReference type="InterPro" id="IPR052337">
    <property type="entry name" value="SAT4-like"/>
</dbReference>
<dbReference type="PANTHER" id="PTHR33048">
    <property type="entry name" value="PTH11-LIKE INTEGRAL MEMBRANE PROTEIN (AFU_ORTHOLOGUE AFUA_5G11245)"/>
    <property type="match status" value="1"/>
</dbReference>
<feature type="domain" description="Rhodopsin" evidence="8">
    <location>
        <begin position="30"/>
        <end position="271"/>
    </location>
</feature>
<evidence type="ECO:0000256" key="2">
    <source>
        <dbReference type="ARBA" id="ARBA00022692"/>
    </source>
</evidence>
<feature type="region of interest" description="Disordered" evidence="6">
    <location>
        <begin position="306"/>
        <end position="333"/>
    </location>
</feature>
<name>A0A1B8GNH2_9PEZI</name>
<feature type="transmembrane region" description="Helical" evidence="7">
    <location>
        <begin position="124"/>
        <end position="145"/>
    </location>
</feature>
<reference evidence="10" key="2">
    <citation type="journal article" date="2018" name="Nat. Commun.">
        <title>Extreme sensitivity to ultraviolet light in the fungal pathogen causing white-nose syndrome of bats.</title>
        <authorList>
            <person name="Palmer J.M."/>
            <person name="Drees K.P."/>
            <person name="Foster J.T."/>
            <person name="Lindner D.L."/>
        </authorList>
    </citation>
    <scope>NUCLEOTIDE SEQUENCE [LARGE SCALE GENOMIC DNA]</scope>
    <source>
        <strain evidence="10">UAMH 10579</strain>
    </source>
</reference>
<dbReference type="RefSeq" id="XP_018131126.2">
    <property type="nucleotide sequence ID" value="XM_018273837.2"/>
</dbReference>
<gene>
    <name evidence="9" type="ORF">VE01_04363</name>
</gene>
<dbReference type="Pfam" id="PF20684">
    <property type="entry name" value="Fung_rhodopsin"/>
    <property type="match status" value="1"/>
</dbReference>
<proteinExistence type="inferred from homology"/>
<feature type="compositionally biased region" description="Polar residues" evidence="6">
    <location>
        <begin position="308"/>
        <end position="327"/>
    </location>
</feature>